<dbReference type="EMBL" id="FOXI01000031">
    <property type="protein sequence ID" value="SFQ19391.1"/>
    <property type="molecule type" value="Genomic_DNA"/>
</dbReference>
<dbReference type="Proteomes" id="UP000183769">
    <property type="component" value="Unassembled WGS sequence"/>
</dbReference>
<keyword evidence="3" id="KW-1185">Reference proteome</keyword>
<name>A0A1I5WIC3_9EURY</name>
<dbReference type="RefSeq" id="WP_074880938.1">
    <property type="nucleotide sequence ID" value="NZ_FOXI01000031.1"/>
</dbReference>
<protein>
    <submittedName>
        <fullName evidence="2">Uncharacterized protein</fullName>
    </submittedName>
</protein>
<sequence>MSNSYDDIQTRDRTDTATAAENLLKERVEHQLYQENLQIEAEVRSLISDAEAALVGQTDDDPESAAVPRNPDSDHASIGVVCLEFVLQLQDQ</sequence>
<gene>
    <name evidence="2" type="ORF">SAMN05216277_1318</name>
</gene>
<evidence type="ECO:0000313" key="2">
    <source>
        <dbReference type="EMBL" id="SFQ19391.1"/>
    </source>
</evidence>
<organism evidence="2 3">
    <name type="scientific">Halolamina pelagica</name>
    <dbReference type="NCBI Taxonomy" id="699431"/>
    <lineage>
        <taxon>Archaea</taxon>
        <taxon>Methanobacteriati</taxon>
        <taxon>Methanobacteriota</taxon>
        <taxon>Stenosarchaea group</taxon>
        <taxon>Halobacteria</taxon>
        <taxon>Halobacteriales</taxon>
        <taxon>Haloferacaceae</taxon>
    </lineage>
</organism>
<accession>A0A1I5WIC3</accession>
<evidence type="ECO:0000256" key="1">
    <source>
        <dbReference type="SAM" id="MobiDB-lite"/>
    </source>
</evidence>
<proteinExistence type="predicted"/>
<dbReference type="AlphaFoldDB" id="A0A1I5WIC3"/>
<reference evidence="3" key="1">
    <citation type="submission" date="2016-10" db="EMBL/GenBank/DDBJ databases">
        <authorList>
            <person name="Varghese N."/>
            <person name="Submissions S."/>
        </authorList>
    </citation>
    <scope>NUCLEOTIDE SEQUENCE [LARGE SCALE GENOMIC DNA]</scope>
    <source>
        <strain evidence="3">CGMCC 1.10329</strain>
    </source>
</reference>
<evidence type="ECO:0000313" key="3">
    <source>
        <dbReference type="Proteomes" id="UP000183769"/>
    </source>
</evidence>
<feature type="region of interest" description="Disordered" evidence="1">
    <location>
        <begin position="54"/>
        <end position="75"/>
    </location>
</feature>